<keyword evidence="2" id="KW-0808">Transferase</keyword>
<keyword evidence="4" id="KW-1185">Reference proteome</keyword>
<proteinExistence type="predicted"/>
<dbReference type="EMBL" id="AP019416">
    <property type="protein sequence ID" value="BBI51509.1"/>
    <property type="molecule type" value="Genomic_DNA"/>
</dbReference>
<dbReference type="InterPro" id="IPR029026">
    <property type="entry name" value="tRNA_m1G_MTases_N"/>
</dbReference>
<keyword evidence="1" id="KW-0489">Methyltransferase</keyword>
<evidence type="ECO:0000256" key="1">
    <source>
        <dbReference type="ARBA" id="ARBA00022603"/>
    </source>
</evidence>
<evidence type="ECO:0000313" key="3">
    <source>
        <dbReference type="EMBL" id="BBI51509.1"/>
    </source>
</evidence>
<gene>
    <name evidence="3" type="ORF">HORIV_39300</name>
</gene>
<protein>
    <submittedName>
        <fullName evidence="3">Uncharacterized protein</fullName>
    </submittedName>
</protein>
<sequence length="70" mass="8119">MRIRLLAVGSKMPGWVEEGVDTYRKRLPRDFNLEIEEIALGQRGKMQISRKRAPKRRSVFAISCVATNTW</sequence>
<organism evidence="3 4">
    <name type="scientific">Vreelandella olivaria</name>
    <dbReference type="NCBI Taxonomy" id="390919"/>
    <lineage>
        <taxon>Bacteria</taxon>
        <taxon>Pseudomonadati</taxon>
        <taxon>Pseudomonadota</taxon>
        <taxon>Gammaproteobacteria</taxon>
        <taxon>Oceanospirillales</taxon>
        <taxon>Halomonadaceae</taxon>
        <taxon>Vreelandella</taxon>
    </lineage>
</organism>
<dbReference type="Proteomes" id="UP000289555">
    <property type="component" value="Chromosome"/>
</dbReference>
<dbReference type="Gene3D" id="3.40.1280.10">
    <property type="match status" value="1"/>
</dbReference>
<dbReference type="SUPFAM" id="SSF75217">
    <property type="entry name" value="alpha/beta knot"/>
    <property type="match status" value="1"/>
</dbReference>
<evidence type="ECO:0000256" key="2">
    <source>
        <dbReference type="ARBA" id="ARBA00022679"/>
    </source>
</evidence>
<dbReference type="InterPro" id="IPR003742">
    <property type="entry name" value="RlmH-like"/>
</dbReference>
<dbReference type="Pfam" id="PF02590">
    <property type="entry name" value="SPOUT_MTase"/>
    <property type="match status" value="1"/>
</dbReference>
<accession>A0ABM7GLA6</accession>
<dbReference type="InterPro" id="IPR029028">
    <property type="entry name" value="Alpha/beta_knot_MTases"/>
</dbReference>
<name>A0ABM7GLA6_9GAMM</name>
<evidence type="ECO:0000313" key="4">
    <source>
        <dbReference type="Proteomes" id="UP000289555"/>
    </source>
</evidence>
<reference evidence="4" key="1">
    <citation type="journal article" date="2019" name="Microbiol. Resour. Announc.">
        <title>Complete Genome Sequence of Halomonas olivaria, a Moderately Halophilic Bacterium Isolated from Olive Processing Effluents, Obtained by Nanopore Sequencing.</title>
        <authorList>
            <person name="Nagata S."/>
            <person name="Ii K.M."/>
            <person name="Tsukimi T."/>
            <person name="Miura M.C."/>
            <person name="Galipon J."/>
            <person name="Arakawa K."/>
        </authorList>
    </citation>
    <scope>NUCLEOTIDE SEQUENCE [LARGE SCALE GENOMIC DNA]</scope>
    <source>
        <strain evidence="4">TYRC17</strain>
    </source>
</reference>